<feature type="domain" description="GATA-type" evidence="8">
    <location>
        <begin position="209"/>
        <end position="255"/>
    </location>
</feature>
<dbReference type="Gene3D" id="3.30.50.10">
    <property type="entry name" value="Erythroid Transcription Factor GATA-1, subunit A"/>
    <property type="match status" value="2"/>
</dbReference>
<gene>
    <name evidence="9" type="ORF">MVEN_01284800</name>
</gene>
<sequence>MNQQSLLFSSQHDLQKTRDMKSSPLHNVHSYHAMPSPEWWSLEKSSFMRSNVGRQITPISATRCYSSSSISSPYPESPSQNSNFAALSYSSSSITEVQSRFEAEFGFLAQNIEPSLGKKQWAMHADSPSLPTSEWPVSPIDAFDSNSWDEMILSALNDDAAVAHSPASSHYTTPSPPSFRYLLPCPSPPPSQPSSGWETPASSAASSSNRTGKTCSHCAATYTPLWRRDPVTHHPLCNACGLYLQQHNKMRPAVLIAADQRDEDPDPDAEVALGAPECSHCHTHHTSVWRRSKTGAKLCNACGVYARLRGRDRPLSLKRNKIRPRCKHPKRIQS</sequence>
<dbReference type="SMART" id="SM00401">
    <property type="entry name" value="ZnF_GATA"/>
    <property type="match status" value="2"/>
</dbReference>
<keyword evidence="4" id="KW-0862">Zinc</keyword>
<keyword evidence="10" id="KW-1185">Reference proteome</keyword>
<dbReference type="EMBL" id="JACAZI010000010">
    <property type="protein sequence ID" value="KAF7349843.1"/>
    <property type="molecule type" value="Genomic_DNA"/>
</dbReference>
<name>A0A8H7CWG0_9AGAR</name>
<dbReference type="GO" id="GO:0045944">
    <property type="term" value="P:positive regulation of transcription by RNA polymerase II"/>
    <property type="evidence" value="ECO:0007669"/>
    <property type="project" value="TreeGrafter"/>
</dbReference>
<comment type="caution">
    <text evidence="9">The sequence shown here is derived from an EMBL/GenBank/DDBJ whole genome shotgun (WGS) entry which is preliminary data.</text>
</comment>
<evidence type="ECO:0000259" key="8">
    <source>
        <dbReference type="PROSITE" id="PS50114"/>
    </source>
</evidence>
<dbReference type="GO" id="GO:0000122">
    <property type="term" value="P:negative regulation of transcription by RNA polymerase II"/>
    <property type="evidence" value="ECO:0007669"/>
    <property type="project" value="TreeGrafter"/>
</dbReference>
<evidence type="ECO:0000313" key="10">
    <source>
        <dbReference type="Proteomes" id="UP000620124"/>
    </source>
</evidence>
<dbReference type="PANTHER" id="PTHR10071">
    <property type="entry name" value="TRANSCRIPTION FACTOR GATA FAMILY MEMBER"/>
    <property type="match status" value="1"/>
</dbReference>
<dbReference type="SUPFAM" id="SSF57716">
    <property type="entry name" value="Glucocorticoid receptor-like (DNA-binding domain)"/>
    <property type="match status" value="2"/>
</dbReference>
<feature type="region of interest" description="Disordered" evidence="7">
    <location>
        <begin position="182"/>
        <end position="215"/>
    </location>
</feature>
<dbReference type="PANTHER" id="PTHR10071:SF281">
    <property type="entry name" value="BOX A-BINDING FACTOR-RELATED"/>
    <property type="match status" value="1"/>
</dbReference>
<comment type="subcellular location">
    <subcellularLocation>
        <location evidence="1">Nucleus</location>
    </subcellularLocation>
</comment>
<keyword evidence="3 6" id="KW-0863">Zinc-finger</keyword>
<keyword evidence="5" id="KW-0539">Nucleus</keyword>
<dbReference type="OrthoDB" id="515401at2759"/>
<evidence type="ECO:0000256" key="3">
    <source>
        <dbReference type="ARBA" id="ARBA00022771"/>
    </source>
</evidence>
<feature type="domain" description="GATA-type" evidence="8">
    <location>
        <begin position="277"/>
        <end position="325"/>
    </location>
</feature>
<dbReference type="PROSITE" id="PS00344">
    <property type="entry name" value="GATA_ZN_FINGER_1"/>
    <property type="match status" value="1"/>
</dbReference>
<evidence type="ECO:0000256" key="5">
    <source>
        <dbReference type="ARBA" id="ARBA00023242"/>
    </source>
</evidence>
<evidence type="ECO:0000256" key="6">
    <source>
        <dbReference type="PROSITE-ProRule" id="PRU00094"/>
    </source>
</evidence>
<dbReference type="Proteomes" id="UP000620124">
    <property type="component" value="Unassembled WGS sequence"/>
</dbReference>
<dbReference type="PRINTS" id="PR00619">
    <property type="entry name" value="GATAZNFINGER"/>
</dbReference>
<evidence type="ECO:0000256" key="7">
    <source>
        <dbReference type="SAM" id="MobiDB-lite"/>
    </source>
</evidence>
<evidence type="ECO:0000313" key="9">
    <source>
        <dbReference type="EMBL" id="KAF7349843.1"/>
    </source>
</evidence>
<keyword evidence="2" id="KW-0479">Metal-binding</keyword>
<dbReference type="GO" id="GO:0008270">
    <property type="term" value="F:zinc ion binding"/>
    <property type="evidence" value="ECO:0007669"/>
    <property type="project" value="UniProtKB-KW"/>
</dbReference>
<dbReference type="PROSITE" id="PS50114">
    <property type="entry name" value="GATA_ZN_FINGER_2"/>
    <property type="match status" value="2"/>
</dbReference>
<dbReference type="GO" id="GO:0000981">
    <property type="term" value="F:DNA-binding transcription factor activity, RNA polymerase II-specific"/>
    <property type="evidence" value="ECO:0007669"/>
    <property type="project" value="TreeGrafter"/>
</dbReference>
<reference evidence="9" key="1">
    <citation type="submission" date="2020-05" db="EMBL/GenBank/DDBJ databases">
        <title>Mycena genomes resolve the evolution of fungal bioluminescence.</title>
        <authorList>
            <person name="Tsai I.J."/>
        </authorList>
    </citation>
    <scope>NUCLEOTIDE SEQUENCE</scope>
    <source>
        <strain evidence="9">CCC161011</strain>
    </source>
</reference>
<feature type="compositionally biased region" description="Polar residues" evidence="7">
    <location>
        <begin position="196"/>
        <end position="214"/>
    </location>
</feature>
<dbReference type="InterPro" id="IPR000679">
    <property type="entry name" value="Znf_GATA"/>
</dbReference>
<protein>
    <recommendedName>
        <fullName evidence="8">GATA-type domain-containing protein</fullName>
    </recommendedName>
</protein>
<dbReference type="CDD" id="cd00202">
    <property type="entry name" value="ZnF_GATA"/>
    <property type="match status" value="2"/>
</dbReference>
<accession>A0A8H7CWG0</accession>
<evidence type="ECO:0000256" key="2">
    <source>
        <dbReference type="ARBA" id="ARBA00022723"/>
    </source>
</evidence>
<evidence type="ECO:0000256" key="4">
    <source>
        <dbReference type="ARBA" id="ARBA00022833"/>
    </source>
</evidence>
<proteinExistence type="predicted"/>
<evidence type="ECO:0000256" key="1">
    <source>
        <dbReference type="ARBA" id="ARBA00004123"/>
    </source>
</evidence>
<dbReference type="AlphaFoldDB" id="A0A8H7CWG0"/>
<dbReference type="GO" id="GO:0005634">
    <property type="term" value="C:nucleus"/>
    <property type="evidence" value="ECO:0007669"/>
    <property type="project" value="UniProtKB-SubCell"/>
</dbReference>
<organism evidence="9 10">
    <name type="scientific">Mycena venus</name>
    <dbReference type="NCBI Taxonomy" id="2733690"/>
    <lineage>
        <taxon>Eukaryota</taxon>
        <taxon>Fungi</taxon>
        <taxon>Dikarya</taxon>
        <taxon>Basidiomycota</taxon>
        <taxon>Agaricomycotina</taxon>
        <taxon>Agaricomycetes</taxon>
        <taxon>Agaricomycetidae</taxon>
        <taxon>Agaricales</taxon>
        <taxon>Marasmiineae</taxon>
        <taxon>Mycenaceae</taxon>
        <taxon>Mycena</taxon>
    </lineage>
</organism>
<dbReference type="InterPro" id="IPR013088">
    <property type="entry name" value="Znf_NHR/GATA"/>
</dbReference>
<dbReference type="Pfam" id="PF00320">
    <property type="entry name" value="GATA"/>
    <property type="match status" value="2"/>
</dbReference>
<dbReference type="InterPro" id="IPR039355">
    <property type="entry name" value="Transcription_factor_GATA"/>
</dbReference>
<dbReference type="GO" id="GO:0000978">
    <property type="term" value="F:RNA polymerase II cis-regulatory region sequence-specific DNA binding"/>
    <property type="evidence" value="ECO:0007669"/>
    <property type="project" value="TreeGrafter"/>
</dbReference>